<keyword evidence="5" id="KW-0902">Two-component regulatory system</keyword>
<dbReference type="PANTHER" id="PTHR43711:SF26">
    <property type="entry name" value="SENSOR HISTIDINE KINASE RCSC"/>
    <property type="match status" value="1"/>
</dbReference>
<accession>A0A1B7VWQ2</accession>
<proteinExistence type="predicted"/>
<dbReference type="Pfam" id="PF00512">
    <property type="entry name" value="HisKA"/>
    <property type="match status" value="1"/>
</dbReference>
<dbReference type="Proteomes" id="UP000092382">
    <property type="component" value="Unassembled WGS sequence"/>
</dbReference>
<organism evidence="7 8">
    <name type="scientific">Aphanizomenon flos-aquae LD13</name>
    <dbReference type="NCBI Taxonomy" id="1710894"/>
    <lineage>
        <taxon>Bacteria</taxon>
        <taxon>Bacillati</taxon>
        <taxon>Cyanobacteriota</taxon>
        <taxon>Cyanophyceae</taxon>
        <taxon>Nostocales</taxon>
        <taxon>Aphanizomenonaceae</taxon>
        <taxon>Aphanizomenon</taxon>
    </lineage>
</organism>
<dbReference type="CDD" id="cd00082">
    <property type="entry name" value="HisKA"/>
    <property type="match status" value="1"/>
</dbReference>
<dbReference type="SUPFAM" id="SSF47384">
    <property type="entry name" value="Homodimeric domain of signal transducing histidine kinase"/>
    <property type="match status" value="1"/>
</dbReference>
<dbReference type="GO" id="GO:0000155">
    <property type="term" value="F:phosphorelay sensor kinase activity"/>
    <property type="evidence" value="ECO:0007669"/>
    <property type="project" value="InterPro"/>
</dbReference>
<feature type="domain" description="Histidine kinase" evidence="6">
    <location>
        <begin position="72"/>
        <end position="295"/>
    </location>
</feature>
<evidence type="ECO:0000256" key="5">
    <source>
        <dbReference type="ARBA" id="ARBA00023012"/>
    </source>
</evidence>
<reference evidence="7 8" key="1">
    <citation type="submission" date="2015-09" db="EMBL/GenBank/DDBJ databases">
        <title>Whole genome shotgun sequence assembly of Aphanizomenon flos-aquae UKL13.</title>
        <authorList>
            <person name="Driscoll C."/>
        </authorList>
    </citation>
    <scope>NUCLEOTIDE SEQUENCE [LARGE SCALE GENOMIC DNA]</scope>
    <source>
        <strain evidence="7">MDT13</strain>
    </source>
</reference>
<dbReference type="EC" id="2.7.13.3" evidence="2"/>
<gene>
    <name evidence="7" type="ORF">AN481_10625</name>
</gene>
<evidence type="ECO:0000256" key="4">
    <source>
        <dbReference type="ARBA" id="ARBA00022777"/>
    </source>
</evidence>
<evidence type="ECO:0000313" key="7">
    <source>
        <dbReference type="EMBL" id="OBQ25339.1"/>
    </source>
</evidence>
<dbReference type="AlphaFoldDB" id="A0A1B7VWQ2"/>
<comment type="catalytic activity">
    <reaction evidence="1">
        <text>ATP + protein L-histidine = ADP + protein N-phospho-L-histidine.</text>
        <dbReference type="EC" id="2.7.13.3"/>
    </reaction>
</comment>
<keyword evidence="4 7" id="KW-0418">Kinase</keyword>
<sequence length="308" mass="34780">MNFDKWLYLGAGIGIGIGYCKLFFQSIKSVSIPRQNAPELPENQFLQELKQTQLAYYSAREMSQFQAGFLARTSHELRSPLSGIIGLHQLILADLCENPEEEREFIGQAHERSLKLLKLIDEILDVSKIESGRNKLDIQTLELSKLLEEVYNSTYLLAVNRNYTFILSRSDSEIQILADSRYLKQVLINLIDTTITQMETGNIHLSSNLPSTGNCVNIWLDVPTDAVMTCEPIDLMKSENPTNRENIALSPGMKLAINQSLVELMAGKLEILSFPTEKAETPQLTRLQISIPIETLENTFPHSSKHQN</sequence>
<evidence type="ECO:0000256" key="2">
    <source>
        <dbReference type="ARBA" id="ARBA00012438"/>
    </source>
</evidence>
<dbReference type="SMART" id="SM00388">
    <property type="entry name" value="HisKA"/>
    <property type="match status" value="1"/>
</dbReference>
<evidence type="ECO:0000256" key="3">
    <source>
        <dbReference type="ARBA" id="ARBA00022679"/>
    </source>
</evidence>
<evidence type="ECO:0000256" key="1">
    <source>
        <dbReference type="ARBA" id="ARBA00000085"/>
    </source>
</evidence>
<keyword evidence="3" id="KW-0808">Transferase</keyword>
<dbReference type="STRING" id="1803587.GCA_001593825_00951"/>
<dbReference type="EMBL" id="LJOY01000031">
    <property type="protein sequence ID" value="OBQ25339.1"/>
    <property type="molecule type" value="Genomic_DNA"/>
</dbReference>
<protein>
    <recommendedName>
        <fullName evidence="2">histidine kinase</fullName>
        <ecNumber evidence="2">2.7.13.3</ecNumber>
    </recommendedName>
</protein>
<dbReference type="SUPFAM" id="SSF55874">
    <property type="entry name" value="ATPase domain of HSP90 chaperone/DNA topoisomerase II/histidine kinase"/>
    <property type="match status" value="1"/>
</dbReference>
<dbReference type="PROSITE" id="PS50109">
    <property type="entry name" value="HIS_KIN"/>
    <property type="match status" value="1"/>
</dbReference>
<dbReference type="Gene3D" id="1.10.287.130">
    <property type="match status" value="1"/>
</dbReference>
<dbReference type="InterPro" id="IPR036097">
    <property type="entry name" value="HisK_dim/P_sf"/>
</dbReference>
<dbReference type="Gene3D" id="3.30.565.10">
    <property type="entry name" value="Histidine kinase-like ATPase, C-terminal domain"/>
    <property type="match status" value="1"/>
</dbReference>
<comment type="caution">
    <text evidence="7">The sequence shown here is derived from an EMBL/GenBank/DDBJ whole genome shotgun (WGS) entry which is preliminary data.</text>
</comment>
<dbReference type="InterPro" id="IPR003661">
    <property type="entry name" value="HisK_dim/P_dom"/>
</dbReference>
<dbReference type="PANTHER" id="PTHR43711">
    <property type="entry name" value="TWO-COMPONENT HISTIDINE KINASE"/>
    <property type="match status" value="1"/>
</dbReference>
<evidence type="ECO:0000259" key="6">
    <source>
        <dbReference type="PROSITE" id="PS50109"/>
    </source>
</evidence>
<evidence type="ECO:0000313" key="8">
    <source>
        <dbReference type="Proteomes" id="UP000092382"/>
    </source>
</evidence>
<dbReference type="InterPro" id="IPR050736">
    <property type="entry name" value="Sensor_HK_Regulatory"/>
</dbReference>
<dbReference type="InterPro" id="IPR005467">
    <property type="entry name" value="His_kinase_dom"/>
</dbReference>
<name>A0A1B7VWQ2_APHFL</name>
<dbReference type="InterPro" id="IPR036890">
    <property type="entry name" value="HATPase_C_sf"/>
</dbReference>